<evidence type="ECO:0000313" key="2">
    <source>
        <dbReference type="Proteomes" id="UP000789920"/>
    </source>
</evidence>
<reference evidence="1" key="1">
    <citation type="submission" date="2021-06" db="EMBL/GenBank/DDBJ databases">
        <authorList>
            <person name="Kallberg Y."/>
            <person name="Tangrot J."/>
            <person name="Rosling A."/>
        </authorList>
    </citation>
    <scope>NUCLEOTIDE SEQUENCE</scope>
    <source>
        <strain evidence="1">MA461A</strain>
    </source>
</reference>
<dbReference type="EMBL" id="CAJVQC010119446">
    <property type="protein sequence ID" value="CAG8838081.1"/>
    <property type="molecule type" value="Genomic_DNA"/>
</dbReference>
<feature type="non-terminal residue" evidence="1">
    <location>
        <position position="58"/>
    </location>
</feature>
<evidence type="ECO:0000313" key="1">
    <source>
        <dbReference type="EMBL" id="CAG8838081.1"/>
    </source>
</evidence>
<gene>
    <name evidence="1" type="ORF">RPERSI_LOCUS30543</name>
</gene>
<organism evidence="1 2">
    <name type="scientific">Racocetra persica</name>
    <dbReference type="NCBI Taxonomy" id="160502"/>
    <lineage>
        <taxon>Eukaryota</taxon>
        <taxon>Fungi</taxon>
        <taxon>Fungi incertae sedis</taxon>
        <taxon>Mucoromycota</taxon>
        <taxon>Glomeromycotina</taxon>
        <taxon>Glomeromycetes</taxon>
        <taxon>Diversisporales</taxon>
        <taxon>Gigasporaceae</taxon>
        <taxon>Racocetra</taxon>
    </lineage>
</organism>
<proteinExistence type="predicted"/>
<sequence>MANNEKNTMDEIPPHFVKQGEIKIKNFFLIRPELKEEFEKINFIVDEYSPELNKYKAK</sequence>
<keyword evidence="2" id="KW-1185">Reference proteome</keyword>
<dbReference type="Proteomes" id="UP000789920">
    <property type="component" value="Unassembled WGS sequence"/>
</dbReference>
<accession>A0ACA9SIT4</accession>
<protein>
    <submittedName>
        <fullName evidence="1">36909_t:CDS:1</fullName>
    </submittedName>
</protein>
<comment type="caution">
    <text evidence="1">The sequence shown here is derived from an EMBL/GenBank/DDBJ whole genome shotgun (WGS) entry which is preliminary data.</text>
</comment>
<name>A0ACA9SIT4_9GLOM</name>